<dbReference type="InterPro" id="IPR036116">
    <property type="entry name" value="FN3_sf"/>
</dbReference>
<dbReference type="SUPFAM" id="SSF49265">
    <property type="entry name" value="Fibronectin type III"/>
    <property type="match status" value="1"/>
</dbReference>
<comment type="caution">
    <text evidence="3">The sequence shown here is derived from an EMBL/GenBank/DDBJ whole genome shotgun (WGS) entry which is preliminary data.</text>
</comment>
<dbReference type="EMBL" id="QUBQ01000001">
    <property type="protein sequence ID" value="REK77696.1"/>
    <property type="molecule type" value="Genomic_DNA"/>
</dbReference>
<evidence type="ECO:0000313" key="3">
    <source>
        <dbReference type="EMBL" id="REK77696.1"/>
    </source>
</evidence>
<name>A0A371PNC0_9BACL</name>
<dbReference type="InterPro" id="IPR013783">
    <property type="entry name" value="Ig-like_fold"/>
</dbReference>
<evidence type="ECO:0000259" key="2">
    <source>
        <dbReference type="PROSITE" id="PS51272"/>
    </source>
</evidence>
<accession>A0A371PNC0</accession>
<proteinExistence type="predicted"/>
<dbReference type="InterPro" id="IPR001119">
    <property type="entry name" value="SLH_dom"/>
</dbReference>
<sequence>MSECYASLPERVGLAAYILSLEELHMQHRKSRRILSGILALLLVLSVSPVQRASASSSYSVGPSYEMTGYNEWPSGMAMSFALFGGGVFDGQDIWMIPQETNQVVKISSDTGEMTGYSNWPSGFTKRHGAFSGGVFDGQHIWLIPSAADRLIKLDPATGVMTGYNDWPSGFQNRDPKFSKGIFDGTYIWLIPVHANQVVRLDPVTSEMKVYDQWPTSFQKVDYAFKDGVFDGTSIWLIPSRADQVIKLNPATGEMTGYSDWPEGYSNTGYAFGNSVFDGQFIWMLPYSANQMVRLDPATGEMTGFDQWPSGFDKSQNLFTNGTFDGEHIWTKPSKDARIFKIDPATGEITGVGPWPTGFDGKMSFNDALFDGHSVWFIPASANHVIRLTSVPALSAVTGGDSQAQIAWQPVHGATGYHIYQSLTPGAAGTEIAFVSGTENSHTVTGLLNGETYYYTVKAVYSWGESAASNEMSVTPLSSNADLSGLTLSEGTLAPSPFAAATTAYTASVDHNISNVSVTPTQSDSDATLSVSVYNSAETRTFGPESLTSGAASPALPLSVGSNRVEVTVTAPSGAEQTYTVTVTRAASGNADLSGLVLSEGTLTPSPFAAATTGYTASVDHNISNVSVTPTQSDSDATLSVSVYNSAETRTFGPESLTSGAASPELPLSVGSNRVEVTVTAPSGAEQTYTVTVTRAASGNADLSGLVLSEGTLAPSPFTPAITAYASSVRNSINSVTVTPTQSDSDATLSVSVYNSAETRTFGPESLTSGAASPALPLSVGSNRVEVTVTAPSGAEQTYTVTVTRAASGNADLSDLVLSEGTLTPSPFTPAATAYASSVRNSINSVTVTPTQSDSDATLSVSVYNSGGTRTYGPENLTSGAASPALPLSVGSNRVEVTVTAPSGVEQTYTVTVTRAASGGSGNVLSKLMIDNNGTWVDPDSLDITKASVVLESKSGDKSSIYVTLPASVLEGFSNKNRSLVIEIKTSFGSIHVPVQLASLLPELNEQLASSLVNAGDIGFKITLTDKSEDPNIRKALASQYPQAELWDTMTDFQLDMVNSRTGQTIGKADSTSQAITKLLPIPNQNSTLPTFWSAYHYEESTKTFAYAPARIIAIDGKHFAEIRSYANTIYVAGKHQVSFADTQFHWSQAYVDLAAAKGLVEGIGGGRYAPDQAVTRAEFTAMLVRALGRNTTVNSSVTPYQDIQTDAWYYRAVAEAKKLGLLNFSDKQQFQPGQAITREEMASMIAAALKLEGISGSVGASAALDRYRDMRDIDSKRLQDVRMMLELQIMTGTSGELFSPKNDITRAQAATVLIRALQSLGWINK</sequence>
<dbReference type="PANTHER" id="PTHR43308:SF5">
    <property type="entry name" value="S-LAYER PROTEIN _ PEPTIDOGLYCAN ENDO-BETA-N-ACETYLGLUCOSAMINIDASE"/>
    <property type="match status" value="1"/>
</dbReference>
<organism evidence="3 4">
    <name type="scientific">Paenibacillus paeoniae</name>
    <dbReference type="NCBI Taxonomy" id="2292705"/>
    <lineage>
        <taxon>Bacteria</taxon>
        <taxon>Bacillati</taxon>
        <taxon>Bacillota</taxon>
        <taxon>Bacilli</taxon>
        <taxon>Bacillales</taxon>
        <taxon>Paenibacillaceae</taxon>
        <taxon>Paenibacillus</taxon>
    </lineage>
</organism>
<dbReference type="InterPro" id="IPR025883">
    <property type="entry name" value="Cadherin-like_domain"/>
</dbReference>
<dbReference type="SMART" id="SM00060">
    <property type="entry name" value="FN3"/>
    <property type="match status" value="1"/>
</dbReference>
<dbReference type="OrthoDB" id="2663432at2"/>
<feature type="domain" description="SLH" evidence="2">
    <location>
        <begin position="1200"/>
        <end position="1260"/>
    </location>
</feature>
<feature type="domain" description="SLH" evidence="2">
    <location>
        <begin position="1135"/>
        <end position="1198"/>
    </location>
</feature>
<dbReference type="InterPro" id="IPR051465">
    <property type="entry name" value="Cell_Envelope_Struct_Comp"/>
</dbReference>
<evidence type="ECO:0000313" key="4">
    <source>
        <dbReference type="Proteomes" id="UP000261905"/>
    </source>
</evidence>
<protein>
    <recommendedName>
        <fullName evidence="5">S-layer homology domain-containing protein</fullName>
    </recommendedName>
</protein>
<feature type="domain" description="Fibronectin type-III" evidence="1">
    <location>
        <begin position="388"/>
        <end position="479"/>
    </location>
</feature>
<dbReference type="Pfam" id="PF12733">
    <property type="entry name" value="Cadherin-like"/>
    <property type="match status" value="4"/>
</dbReference>
<dbReference type="Proteomes" id="UP000261905">
    <property type="component" value="Unassembled WGS sequence"/>
</dbReference>
<dbReference type="Pfam" id="PF00041">
    <property type="entry name" value="fn3"/>
    <property type="match status" value="1"/>
</dbReference>
<evidence type="ECO:0000259" key="1">
    <source>
        <dbReference type="PROSITE" id="PS50853"/>
    </source>
</evidence>
<dbReference type="InterPro" id="IPR011048">
    <property type="entry name" value="Haem_d1_sf"/>
</dbReference>
<dbReference type="CDD" id="cd00063">
    <property type="entry name" value="FN3"/>
    <property type="match status" value="1"/>
</dbReference>
<dbReference type="PROSITE" id="PS51272">
    <property type="entry name" value="SLH"/>
    <property type="match status" value="3"/>
</dbReference>
<dbReference type="Pfam" id="PF00395">
    <property type="entry name" value="SLH"/>
    <property type="match status" value="3"/>
</dbReference>
<feature type="domain" description="SLH" evidence="2">
    <location>
        <begin position="1265"/>
        <end position="1326"/>
    </location>
</feature>
<dbReference type="SUPFAM" id="SSF51004">
    <property type="entry name" value="C-terminal (heme d1) domain of cytochrome cd1-nitrite reductase"/>
    <property type="match status" value="1"/>
</dbReference>
<dbReference type="PANTHER" id="PTHR43308">
    <property type="entry name" value="OUTER MEMBRANE PROTEIN ALPHA-RELATED"/>
    <property type="match status" value="1"/>
</dbReference>
<dbReference type="PROSITE" id="PS50853">
    <property type="entry name" value="FN3"/>
    <property type="match status" value="1"/>
</dbReference>
<dbReference type="Gene3D" id="2.60.40.10">
    <property type="entry name" value="Immunoglobulins"/>
    <property type="match status" value="1"/>
</dbReference>
<evidence type="ECO:0008006" key="5">
    <source>
        <dbReference type="Google" id="ProtNLM"/>
    </source>
</evidence>
<reference evidence="3 4" key="1">
    <citation type="submission" date="2018-08" db="EMBL/GenBank/DDBJ databases">
        <title>Paenibacillus sp. M4BSY-1, whole genome shotgun sequence.</title>
        <authorList>
            <person name="Tuo L."/>
        </authorList>
    </citation>
    <scope>NUCLEOTIDE SEQUENCE [LARGE SCALE GENOMIC DNA]</scope>
    <source>
        <strain evidence="3 4">M4BSY-1</strain>
    </source>
</reference>
<gene>
    <name evidence="3" type="ORF">DX130_12090</name>
</gene>
<keyword evidence="4" id="KW-1185">Reference proteome</keyword>
<dbReference type="InterPro" id="IPR003961">
    <property type="entry name" value="FN3_dom"/>
</dbReference>